<reference evidence="2" key="1">
    <citation type="journal article" date="2019" name="Int. J. Syst. Evol. Microbiol.">
        <title>The Global Catalogue of Microorganisms (GCM) 10K type strain sequencing project: providing services to taxonomists for standard genome sequencing and annotation.</title>
        <authorList>
            <consortium name="The Broad Institute Genomics Platform"/>
            <consortium name="The Broad Institute Genome Sequencing Center for Infectious Disease"/>
            <person name="Wu L."/>
            <person name="Ma J."/>
        </authorList>
    </citation>
    <scope>NUCLEOTIDE SEQUENCE [LARGE SCALE GENOMIC DNA]</scope>
    <source>
        <strain evidence="2">KCTC 42644</strain>
    </source>
</reference>
<dbReference type="Proteomes" id="UP001595615">
    <property type="component" value="Unassembled WGS sequence"/>
</dbReference>
<dbReference type="EMBL" id="JBHRXV010000014">
    <property type="protein sequence ID" value="MFC3714344.1"/>
    <property type="molecule type" value="Genomic_DNA"/>
</dbReference>
<dbReference type="RefSeq" id="WP_380863770.1">
    <property type="nucleotide sequence ID" value="NZ_JBHRXV010000014.1"/>
</dbReference>
<gene>
    <name evidence="1" type="ORF">ACFOMD_17380</name>
</gene>
<evidence type="ECO:0000313" key="2">
    <source>
        <dbReference type="Proteomes" id="UP001595615"/>
    </source>
</evidence>
<name>A0ABV7XHY9_9SPHN</name>
<sequence>MAKTGAMGQAAPTIAPARKLLTAARKAATAAVPPEGVAALAALKNEVAALRPPSHYQSFGPAIAIAQGVLLGLGPEAFAGAHALAMIDAIEAFAARQPAGGYPPSILDRFALSYDRILAKIAAADWDGYDRPGDLLWKDLGLATQRLMPGGARVIEPEAHLPRSLIWRGGAGQAIRAARLLAGGTGPYLCLHTHAYELEEFNPAGWEATFHRIADLLRQRPALKGVFVGGWLYDPGLPAVTPRLGFHRALTLPRGAATYFYQRDGADSLAFAKSETRRQAFEEGRYTPEQHMLVWPRKPLLAWDAATRT</sequence>
<organism evidence="1 2">
    <name type="scientific">Sphingoaurantiacus capsulatus</name>
    <dbReference type="NCBI Taxonomy" id="1771310"/>
    <lineage>
        <taxon>Bacteria</taxon>
        <taxon>Pseudomonadati</taxon>
        <taxon>Pseudomonadota</taxon>
        <taxon>Alphaproteobacteria</taxon>
        <taxon>Sphingomonadales</taxon>
        <taxon>Sphingosinicellaceae</taxon>
        <taxon>Sphingoaurantiacus</taxon>
    </lineage>
</organism>
<keyword evidence="2" id="KW-1185">Reference proteome</keyword>
<comment type="caution">
    <text evidence="1">The sequence shown here is derived from an EMBL/GenBank/DDBJ whole genome shotgun (WGS) entry which is preliminary data.</text>
</comment>
<protein>
    <submittedName>
        <fullName evidence="1">Uncharacterized protein</fullName>
    </submittedName>
</protein>
<accession>A0ABV7XHY9</accession>
<evidence type="ECO:0000313" key="1">
    <source>
        <dbReference type="EMBL" id="MFC3714344.1"/>
    </source>
</evidence>
<proteinExistence type="predicted"/>